<accession>A0A9E7F5I0</accession>
<proteinExistence type="predicted"/>
<keyword evidence="2" id="KW-1185">Reference proteome</keyword>
<evidence type="ECO:0000313" key="2">
    <source>
        <dbReference type="Proteomes" id="UP001055439"/>
    </source>
</evidence>
<evidence type="ECO:0000313" key="1">
    <source>
        <dbReference type="EMBL" id="URD89002.1"/>
    </source>
</evidence>
<dbReference type="Proteomes" id="UP001055439">
    <property type="component" value="Chromosome 2"/>
</dbReference>
<sequence length="113" mass="12644">MNNTGAEPKQFGKSEDVEAKCNIEFLDILFVLSVSDVSLLACKSVVLKGELPFNSLMRGLVHQYIGKVGGYWVKTMASGLNPRREKAARQSKLPSAYLRQLKQCMKNHLVNMK</sequence>
<gene>
    <name evidence="1" type="ORF">MUK42_33314</name>
</gene>
<name>A0A9E7F5I0_9LILI</name>
<organism evidence="1 2">
    <name type="scientific">Musa troglodytarum</name>
    <name type="common">fe'i banana</name>
    <dbReference type="NCBI Taxonomy" id="320322"/>
    <lineage>
        <taxon>Eukaryota</taxon>
        <taxon>Viridiplantae</taxon>
        <taxon>Streptophyta</taxon>
        <taxon>Embryophyta</taxon>
        <taxon>Tracheophyta</taxon>
        <taxon>Spermatophyta</taxon>
        <taxon>Magnoliopsida</taxon>
        <taxon>Liliopsida</taxon>
        <taxon>Zingiberales</taxon>
        <taxon>Musaceae</taxon>
        <taxon>Musa</taxon>
    </lineage>
</organism>
<protein>
    <submittedName>
        <fullName evidence="1">Uncharacterized protein</fullName>
    </submittedName>
</protein>
<reference evidence="1" key="1">
    <citation type="submission" date="2022-05" db="EMBL/GenBank/DDBJ databases">
        <title>The Musa troglodytarum L. genome provides insights into the mechanism of non-climacteric behaviour and enrichment of carotenoids.</title>
        <authorList>
            <person name="Wang J."/>
        </authorList>
    </citation>
    <scope>NUCLEOTIDE SEQUENCE</scope>
    <source>
        <tissue evidence="1">Leaf</tissue>
    </source>
</reference>
<dbReference type="AlphaFoldDB" id="A0A9E7F5I0"/>
<dbReference type="EMBL" id="CP097504">
    <property type="protein sequence ID" value="URD89002.1"/>
    <property type="molecule type" value="Genomic_DNA"/>
</dbReference>